<accession>A0ABQ2A6F4</accession>
<evidence type="ECO:0000313" key="2">
    <source>
        <dbReference type="Proteomes" id="UP000605427"/>
    </source>
</evidence>
<comment type="caution">
    <text evidence="1">The sequence shown here is derived from an EMBL/GenBank/DDBJ whole genome shotgun (WGS) entry which is preliminary data.</text>
</comment>
<evidence type="ECO:0008006" key="3">
    <source>
        <dbReference type="Google" id="ProtNLM"/>
    </source>
</evidence>
<name>A0ABQ2A6F4_9BACL</name>
<proteinExistence type="predicted"/>
<organism evidence="1 2">
    <name type="scientific">Saccharibacillus endophyticus</name>
    <dbReference type="NCBI Taxonomy" id="2060666"/>
    <lineage>
        <taxon>Bacteria</taxon>
        <taxon>Bacillati</taxon>
        <taxon>Bacillota</taxon>
        <taxon>Bacilli</taxon>
        <taxon>Bacillales</taxon>
        <taxon>Paenibacillaceae</taxon>
        <taxon>Saccharibacillus</taxon>
    </lineage>
</organism>
<protein>
    <recommendedName>
        <fullName evidence="3">Crp/Fnr family transcriptional regulator</fullName>
    </recommendedName>
</protein>
<dbReference type="EMBL" id="BMDD01000006">
    <property type="protein sequence ID" value="GGH85772.1"/>
    <property type="molecule type" value="Genomic_DNA"/>
</dbReference>
<reference evidence="2" key="1">
    <citation type="journal article" date="2019" name="Int. J. Syst. Evol. Microbiol.">
        <title>The Global Catalogue of Microorganisms (GCM) 10K type strain sequencing project: providing services to taxonomists for standard genome sequencing and annotation.</title>
        <authorList>
            <consortium name="The Broad Institute Genomics Platform"/>
            <consortium name="The Broad Institute Genome Sequencing Center for Infectious Disease"/>
            <person name="Wu L."/>
            <person name="Ma J."/>
        </authorList>
    </citation>
    <scope>NUCLEOTIDE SEQUENCE [LARGE SCALE GENOMIC DNA]</scope>
    <source>
        <strain evidence="2">CCM 8702</strain>
    </source>
</reference>
<gene>
    <name evidence="1" type="ORF">GCM10007362_43980</name>
</gene>
<sequence length="111" mass="13074">MNRRDPDKGSNWYLTCLENCVLVVGDLAAEKGMFERHAQLESMVRLMMEEYLARMQREFAAFIAAAPEERYRKMLRERPNLTERVPQHQLASYLGMTPESLSRIKKRIRTP</sequence>
<dbReference type="InterPro" id="IPR014710">
    <property type="entry name" value="RmlC-like_jellyroll"/>
</dbReference>
<evidence type="ECO:0000313" key="1">
    <source>
        <dbReference type="EMBL" id="GGH85772.1"/>
    </source>
</evidence>
<dbReference type="Gene3D" id="2.60.120.10">
    <property type="entry name" value="Jelly Rolls"/>
    <property type="match status" value="1"/>
</dbReference>
<dbReference type="Proteomes" id="UP000605427">
    <property type="component" value="Unassembled WGS sequence"/>
</dbReference>
<keyword evidence="2" id="KW-1185">Reference proteome</keyword>